<evidence type="ECO:0000313" key="2">
    <source>
        <dbReference type="Proteomes" id="UP000247755"/>
    </source>
</evidence>
<comment type="caution">
    <text evidence="1">The sequence shown here is derived from an EMBL/GenBank/DDBJ whole genome shotgun (WGS) entry which is preliminary data.</text>
</comment>
<dbReference type="RefSeq" id="WP_072445481.1">
    <property type="nucleotide sequence ID" value="NZ_CADFDT010000065.1"/>
</dbReference>
<dbReference type="EMBL" id="QJJY01000054">
    <property type="protein sequence ID" value="PXX21309.1"/>
    <property type="molecule type" value="Genomic_DNA"/>
</dbReference>
<dbReference type="AlphaFoldDB" id="A0A318HSI8"/>
<dbReference type="Proteomes" id="UP000247755">
    <property type="component" value="Unassembled WGS sequence"/>
</dbReference>
<name>A0A318HSI8_BURPY</name>
<protein>
    <submittedName>
        <fullName evidence="1">ESS family glutamate:Na+ symporter</fullName>
    </submittedName>
</protein>
<gene>
    <name evidence="1" type="ORF">NA66_10544</name>
</gene>
<reference evidence="1 2" key="1">
    <citation type="submission" date="2018-05" db="EMBL/GenBank/DDBJ databases">
        <title>Comparative genomics of bacterial root endophytes of switchgrass collected from native prairies over two seasons.</title>
        <authorList>
            <person name="Tang Y."/>
        </authorList>
    </citation>
    <scope>NUCLEOTIDE SEQUENCE [LARGE SCALE GENOMIC DNA]</scope>
    <source>
        <strain evidence="1 2">NFIX32</strain>
    </source>
</reference>
<accession>A0A318HSI8</accession>
<proteinExistence type="predicted"/>
<evidence type="ECO:0000313" key="1">
    <source>
        <dbReference type="EMBL" id="PXX21309.1"/>
    </source>
</evidence>
<sequence length="43" mass="4571">MQAVTRPASGRRASLLVPMVSALFIEIANALAIKLCLTLPIYG</sequence>
<organism evidence="1 2">
    <name type="scientific">Burkholderia pyrrocinia</name>
    <name type="common">Pseudomonas pyrrocinia</name>
    <dbReference type="NCBI Taxonomy" id="60550"/>
    <lineage>
        <taxon>Bacteria</taxon>
        <taxon>Pseudomonadati</taxon>
        <taxon>Pseudomonadota</taxon>
        <taxon>Betaproteobacteria</taxon>
        <taxon>Burkholderiales</taxon>
        <taxon>Burkholderiaceae</taxon>
        <taxon>Burkholderia</taxon>
        <taxon>Burkholderia cepacia complex</taxon>
    </lineage>
</organism>